<dbReference type="Gene3D" id="3.40.960.10">
    <property type="entry name" value="VSR Endonuclease"/>
    <property type="match status" value="1"/>
</dbReference>
<protein>
    <submittedName>
        <fullName evidence="1">Uncharacterized protein</fullName>
    </submittedName>
</protein>
<dbReference type="OMA" id="DWYRITK"/>
<name>F4QE58_CACFS</name>
<dbReference type="RefSeq" id="XP_004350713.1">
    <property type="nucleotide sequence ID" value="XM_004350662.1"/>
</dbReference>
<dbReference type="OrthoDB" id="2367136at2759"/>
<dbReference type="AlphaFoldDB" id="F4QE58"/>
<dbReference type="EMBL" id="GL883029">
    <property type="protein sequence ID" value="EGG14005.1"/>
    <property type="molecule type" value="Genomic_DNA"/>
</dbReference>
<sequence length="476" mass="56917">MYTIKRCITNRLLNNQITTSITSSSRRSITCLNLLSNRYHYSSSSSTTTTTKDDPDIISIKKNDHHIQTNPRGHWVDKLNQKEYLDKMGKDMGFFDDENIPMDQYYEKWYQVSKIDFIEHKGRGLLLHYNDSVHQLVKAVYSEYKWLPWKFNNSPKNFWRDHQNQLDYLLWLGERIGITNPRDWYRITKNDFIENHGNSLLLLYGGSPVRVIMQVFNKNNNEKKEDGQDTFISPQSSIFIDYKYLIWRFTNLPRGSFKDMTILKEFIEFTKDYYRMEKKEDWYRLSWTQIRDIGGFSLVKKNGGICKSLQLVYPDIEWEVGQFTTPGKKSSQRLLRIFLERLFPEDSVHEDYRNLSQLRYQESTGAGFQLDFFIPRLQLAFEYQGKQHFQDTSLFGDYKIYHDRDVEKRLECKKHGIHIIDVPYWWDNHLDSLVGTIQQYDASILPLQFSKQMYQPIPKTYQKIQTNKKIHTLFID</sequence>
<dbReference type="Proteomes" id="UP000007797">
    <property type="component" value="Unassembled WGS sequence"/>
</dbReference>
<evidence type="ECO:0000313" key="2">
    <source>
        <dbReference type="Proteomes" id="UP000007797"/>
    </source>
</evidence>
<accession>F4QE58</accession>
<organism evidence="1 2">
    <name type="scientific">Cavenderia fasciculata</name>
    <name type="common">Slime mold</name>
    <name type="synonym">Dictyostelium fasciculatum</name>
    <dbReference type="NCBI Taxonomy" id="261658"/>
    <lineage>
        <taxon>Eukaryota</taxon>
        <taxon>Amoebozoa</taxon>
        <taxon>Evosea</taxon>
        <taxon>Eumycetozoa</taxon>
        <taxon>Dictyostelia</taxon>
        <taxon>Acytosteliales</taxon>
        <taxon>Cavenderiaceae</taxon>
        <taxon>Cavenderia</taxon>
    </lineage>
</organism>
<reference evidence="2" key="1">
    <citation type="journal article" date="2011" name="Genome Res.">
        <title>Phylogeny-wide analysis of social amoeba genomes highlights ancient origins for complex intercellular communication.</title>
        <authorList>
            <person name="Heidel A.J."/>
            <person name="Lawal H.M."/>
            <person name="Felder M."/>
            <person name="Schilde C."/>
            <person name="Helps N.R."/>
            <person name="Tunggal B."/>
            <person name="Rivero F."/>
            <person name="John U."/>
            <person name="Schleicher M."/>
            <person name="Eichinger L."/>
            <person name="Platzer M."/>
            <person name="Noegel A.A."/>
            <person name="Schaap P."/>
            <person name="Gloeckner G."/>
        </authorList>
    </citation>
    <scope>NUCLEOTIDE SEQUENCE [LARGE SCALE GENOMIC DNA]</scope>
    <source>
        <strain evidence="2">SH3</strain>
    </source>
</reference>
<proteinExistence type="predicted"/>
<keyword evidence="2" id="KW-1185">Reference proteome</keyword>
<gene>
    <name evidence="1" type="ORF">DFA_11766</name>
</gene>
<evidence type="ECO:0000313" key="1">
    <source>
        <dbReference type="EMBL" id="EGG14005.1"/>
    </source>
</evidence>
<dbReference type="GeneID" id="14866209"/>
<dbReference type="KEGG" id="dfa:DFA_11766"/>